<name>A0A8S9T6M6_9CYAN</name>
<dbReference type="OrthoDB" id="9794300at2"/>
<organism evidence="2 3">
    <name type="scientific">Tolypothrix bouteillei VB521301</name>
    <dbReference type="NCBI Taxonomy" id="1479485"/>
    <lineage>
        <taxon>Bacteria</taxon>
        <taxon>Bacillati</taxon>
        <taxon>Cyanobacteriota</taxon>
        <taxon>Cyanophyceae</taxon>
        <taxon>Nostocales</taxon>
        <taxon>Tolypothrichaceae</taxon>
        <taxon>Tolypothrix</taxon>
    </lineage>
</organism>
<dbReference type="InterPro" id="IPR051604">
    <property type="entry name" value="Ergot_Alk_Oxidoreductase"/>
</dbReference>
<keyword evidence="3" id="KW-1185">Reference proteome</keyword>
<dbReference type="Gene3D" id="3.40.50.720">
    <property type="entry name" value="NAD(P)-binding Rossmann-like Domain"/>
    <property type="match status" value="1"/>
</dbReference>
<dbReference type="InterPro" id="IPR036291">
    <property type="entry name" value="NAD(P)-bd_dom_sf"/>
</dbReference>
<dbReference type="PANTHER" id="PTHR43162">
    <property type="match status" value="1"/>
</dbReference>
<accession>A0A8S9T6M6</accession>
<protein>
    <submittedName>
        <fullName evidence="2">NmrA family NAD(P)-binding protein</fullName>
    </submittedName>
</protein>
<reference evidence="2" key="1">
    <citation type="journal article" date="2015" name="Genome Announc.">
        <title>Draft Genome Sequence of Tolypothrix boutellei Strain VB521301.</title>
        <authorList>
            <person name="Chandrababunaidu M.M."/>
            <person name="Singh D."/>
            <person name="Sen D."/>
            <person name="Bhan S."/>
            <person name="Das S."/>
            <person name="Gupta A."/>
            <person name="Adhikary S.P."/>
            <person name="Tripathy S."/>
        </authorList>
    </citation>
    <scope>NUCLEOTIDE SEQUENCE</scope>
    <source>
        <strain evidence="2">VB521301</strain>
    </source>
</reference>
<comment type="caution">
    <text evidence="2">The sequence shown here is derived from an EMBL/GenBank/DDBJ whole genome shotgun (WGS) entry which is preliminary data.</text>
</comment>
<dbReference type="EMBL" id="JHEG04000001">
    <property type="protein sequence ID" value="KAF3887272.1"/>
    <property type="molecule type" value="Genomic_DNA"/>
</dbReference>
<dbReference type="AlphaFoldDB" id="A0A8S9T6M6"/>
<evidence type="ECO:0000313" key="3">
    <source>
        <dbReference type="Proteomes" id="UP000029738"/>
    </source>
</evidence>
<sequence>MSPSNPVALILGATGRTGSHLVNLLEQDGGSDNLQLRVAVRKPEQAETFAQRGISTVHLDLDQISTYEEALQGVQRLFMVTGYTVDMLSQGKNLTDAAKDAGVEYIVHVGTFHQPGRPQAKLIRHYIWHQLVETYIEASGIGWTHLLPNAFMQNFFGSVQDGKLRMFFGQERVGLVDCFDLARVAAAALRAPQKHSGQKYFLSVEALTMNEAAQILSEELGKTIAYEPLPAADLRKLPIGQTMEPAYFECIVRQMELLQAGQLPDFADVYHNIPQILGEEPTLFREFVRNNLAAFASA</sequence>
<proteinExistence type="predicted"/>
<dbReference type="InterPro" id="IPR008030">
    <property type="entry name" value="NmrA-like"/>
</dbReference>
<dbReference type="Pfam" id="PF05368">
    <property type="entry name" value="NmrA"/>
    <property type="match status" value="1"/>
</dbReference>
<reference evidence="2" key="2">
    <citation type="submission" date="2019-11" db="EMBL/GenBank/DDBJ databases">
        <title>Improved Assembly of Tolypothrix boutellei genome.</title>
        <authorList>
            <person name="Sarangi A.N."/>
            <person name="Mukherjee M."/>
            <person name="Ghosh S."/>
            <person name="Singh D."/>
            <person name="Das A."/>
            <person name="Kant S."/>
            <person name="Prusty A."/>
            <person name="Tripathy S."/>
        </authorList>
    </citation>
    <scope>NUCLEOTIDE SEQUENCE</scope>
    <source>
        <strain evidence="2">VB521301</strain>
    </source>
</reference>
<feature type="domain" description="NmrA-like" evidence="1">
    <location>
        <begin position="9"/>
        <end position="244"/>
    </location>
</feature>
<evidence type="ECO:0000313" key="2">
    <source>
        <dbReference type="EMBL" id="KAF3887272.1"/>
    </source>
</evidence>
<dbReference type="Gene3D" id="3.90.25.10">
    <property type="entry name" value="UDP-galactose 4-epimerase, domain 1"/>
    <property type="match status" value="1"/>
</dbReference>
<dbReference type="SUPFAM" id="SSF51735">
    <property type="entry name" value="NAD(P)-binding Rossmann-fold domains"/>
    <property type="match status" value="1"/>
</dbReference>
<evidence type="ECO:0000259" key="1">
    <source>
        <dbReference type="Pfam" id="PF05368"/>
    </source>
</evidence>
<dbReference type="Proteomes" id="UP000029738">
    <property type="component" value="Unassembled WGS sequence"/>
</dbReference>
<gene>
    <name evidence="2" type="ORF">DA73_0400018595</name>
</gene>
<dbReference type="PANTHER" id="PTHR43162:SF1">
    <property type="entry name" value="PRESTALK A DIFFERENTIATION PROTEIN A"/>
    <property type="match status" value="1"/>
</dbReference>
<dbReference type="RefSeq" id="WP_050045948.1">
    <property type="nucleotide sequence ID" value="NZ_JHEG04000001.1"/>
</dbReference>